<protein>
    <submittedName>
        <fullName evidence="2">PPUP7540</fullName>
    </submittedName>
</protein>
<dbReference type="EMBL" id="GBYX01474903">
    <property type="protein sequence ID" value="JAO06767.1"/>
    <property type="molecule type" value="Transcribed_RNA"/>
</dbReference>
<organism evidence="2">
    <name type="scientific">Poeciliopsis prolifica</name>
    <name type="common">blackstripe livebearer</name>
    <dbReference type="NCBI Taxonomy" id="188132"/>
    <lineage>
        <taxon>Eukaryota</taxon>
        <taxon>Metazoa</taxon>
        <taxon>Chordata</taxon>
        <taxon>Craniata</taxon>
        <taxon>Vertebrata</taxon>
        <taxon>Euteleostomi</taxon>
        <taxon>Actinopterygii</taxon>
        <taxon>Neopterygii</taxon>
        <taxon>Teleostei</taxon>
        <taxon>Neoteleostei</taxon>
        <taxon>Acanthomorphata</taxon>
        <taxon>Ovalentaria</taxon>
        <taxon>Atherinomorphae</taxon>
        <taxon>Cyprinodontiformes</taxon>
        <taxon>Poeciliidae</taxon>
        <taxon>Poeciliinae</taxon>
        <taxon>Poeciliopsis</taxon>
    </lineage>
</organism>
<name>A0A0S7EP77_9TELE</name>
<sequence length="119" mass="12731">MAGFPKRKPSVAQSSVHHSNSQGVVATRQAAVEQSNSCSFGATSGNRSPQSANTRSTEKVSGERTRVANRKTRGRSPMCGGSASDPTRSDIYCTGRPMHPLHLLKYVSLFTGLPSQRPT</sequence>
<feature type="compositionally biased region" description="Basic and acidic residues" evidence="1">
    <location>
        <begin position="56"/>
        <end position="66"/>
    </location>
</feature>
<feature type="compositionally biased region" description="Polar residues" evidence="1">
    <location>
        <begin position="11"/>
        <end position="24"/>
    </location>
</feature>
<gene>
    <name evidence="2" type="primary">PPUP7540</name>
</gene>
<evidence type="ECO:0000256" key="1">
    <source>
        <dbReference type="SAM" id="MobiDB-lite"/>
    </source>
</evidence>
<dbReference type="AlphaFoldDB" id="A0A0S7EP77"/>
<evidence type="ECO:0000313" key="2">
    <source>
        <dbReference type="EMBL" id="JAO06767.1"/>
    </source>
</evidence>
<feature type="region of interest" description="Disordered" evidence="1">
    <location>
        <begin position="1"/>
        <end position="90"/>
    </location>
</feature>
<proteinExistence type="predicted"/>
<feature type="compositionally biased region" description="Polar residues" evidence="1">
    <location>
        <begin position="32"/>
        <end position="55"/>
    </location>
</feature>
<reference evidence="2" key="1">
    <citation type="submission" date="2014-12" db="EMBL/GenBank/DDBJ databases">
        <title>Parallel Evolution in Life History Adaptation Evident in the Tissue-Specific Poeciliopsis prolifica transcriptome.</title>
        <authorList>
            <person name="Jue N.K."/>
            <person name="Foley R.J."/>
            <person name="Obergfell C."/>
            <person name="Reznick D.N."/>
            <person name="O'Neill R.J."/>
            <person name="O'Neill M.J."/>
        </authorList>
    </citation>
    <scope>NUCLEOTIDE SEQUENCE</scope>
</reference>
<accession>A0A0S7EP77</accession>